<sequence>MGNVRPNLDAFCNYGVAQGSLECYLRSTNYIFKRIDLDEDNRANKYCVQYKQLFFRKHCIASAYLPDTDWMLVLDAVVNPNHCIEEVKNTLFARKFLLDWANMEFSQPEFSSTDNGALQLHILKTVLPNAQIEINACTKYWQRSEDYDSLMAYTTCVRSALGARRIWPPKLRILRRAHGFCRDWFISSDGWAENDFMFHGWKAHNLSGEWKSPFEKVPNASECTGGYLGWHWRPDTRISVDEVRSLLAETEKSSAADFPQKARIHAHLTEPEVGECYPNCDEQI</sequence>
<dbReference type="WBParaSite" id="Gr19_v10_g3045.t1">
    <property type="protein sequence ID" value="Gr19_v10_g3045.t1"/>
    <property type="gene ID" value="Gr19_v10_g3045"/>
</dbReference>
<dbReference type="InterPro" id="IPR029044">
    <property type="entry name" value="Nucleotide-diphossugar_trans"/>
</dbReference>
<dbReference type="Proteomes" id="UP000887572">
    <property type="component" value="Unplaced"/>
</dbReference>
<proteinExistence type="predicted"/>
<dbReference type="Pfam" id="PF03314">
    <property type="entry name" value="DUF273"/>
    <property type="match status" value="2"/>
</dbReference>
<organism evidence="1 2">
    <name type="scientific">Globodera rostochiensis</name>
    <name type="common">Golden nematode worm</name>
    <name type="synonym">Heterodera rostochiensis</name>
    <dbReference type="NCBI Taxonomy" id="31243"/>
    <lineage>
        <taxon>Eukaryota</taxon>
        <taxon>Metazoa</taxon>
        <taxon>Ecdysozoa</taxon>
        <taxon>Nematoda</taxon>
        <taxon>Chromadorea</taxon>
        <taxon>Rhabditida</taxon>
        <taxon>Tylenchina</taxon>
        <taxon>Tylenchomorpha</taxon>
        <taxon>Tylenchoidea</taxon>
        <taxon>Heteroderidae</taxon>
        <taxon>Heteroderinae</taxon>
        <taxon>Globodera</taxon>
    </lineage>
</organism>
<reference evidence="2" key="1">
    <citation type="submission" date="2022-11" db="UniProtKB">
        <authorList>
            <consortium name="WormBaseParasite"/>
        </authorList>
    </citation>
    <scope>IDENTIFICATION</scope>
</reference>
<evidence type="ECO:0000313" key="1">
    <source>
        <dbReference type="Proteomes" id="UP000887572"/>
    </source>
</evidence>
<evidence type="ECO:0000313" key="2">
    <source>
        <dbReference type="WBParaSite" id="Gr19_v10_g3045.t1"/>
    </source>
</evidence>
<accession>A0A914HPK4</accession>
<keyword evidence="1" id="KW-1185">Reference proteome</keyword>
<dbReference type="Gene3D" id="3.90.550.10">
    <property type="entry name" value="Spore Coat Polysaccharide Biosynthesis Protein SpsA, Chain A"/>
    <property type="match status" value="1"/>
</dbReference>
<name>A0A914HPK4_GLORO</name>
<dbReference type="PANTHER" id="PTHR31562:SF8">
    <property type="entry name" value="ALPHA-1,6-MANNOSYLTRANSFERASE"/>
    <property type="match status" value="1"/>
</dbReference>
<dbReference type="PANTHER" id="PTHR31562">
    <property type="entry name" value="PROTEIN CBG18972"/>
    <property type="match status" value="1"/>
</dbReference>
<dbReference type="InterPro" id="IPR004988">
    <property type="entry name" value="DUF273"/>
</dbReference>
<dbReference type="AlphaFoldDB" id="A0A914HPK4"/>
<protein>
    <submittedName>
        <fullName evidence="2">Uncharacterized protein</fullName>
    </submittedName>
</protein>